<sequence length="180" mass="19558">MTPGFLRLCLLGVPGRYIPMTSRAILLAFFWLAFLTSNVSAQLRVGNLTKVLPQCETVCDAYDVMNTECNGVGVYDITFIYCECTPTNFKIIEDCFNCQAVNASQVELMQDLLDDIVNTCNEKATAPDSTVSIPPQKIVPSPSSGTKNSNDARINVEPPRLRIAAFVVALGVIVGVLFAS</sequence>
<evidence type="ECO:0000313" key="4">
    <source>
        <dbReference type="Proteomes" id="UP000620124"/>
    </source>
</evidence>
<name>A0A8H7D7X0_9AGAR</name>
<dbReference type="OrthoDB" id="2977672at2759"/>
<evidence type="ECO:0000313" key="3">
    <source>
        <dbReference type="EMBL" id="KAF7365574.1"/>
    </source>
</evidence>
<keyword evidence="2" id="KW-0812">Transmembrane</keyword>
<feature type="transmembrane region" description="Helical" evidence="2">
    <location>
        <begin position="161"/>
        <end position="179"/>
    </location>
</feature>
<reference evidence="3" key="1">
    <citation type="submission" date="2020-05" db="EMBL/GenBank/DDBJ databases">
        <title>Mycena genomes resolve the evolution of fungal bioluminescence.</title>
        <authorList>
            <person name="Tsai I.J."/>
        </authorList>
    </citation>
    <scope>NUCLEOTIDE SEQUENCE</scope>
    <source>
        <strain evidence="3">CCC161011</strain>
    </source>
</reference>
<protein>
    <submittedName>
        <fullName evidence="3">Uncharacterized protein</fullName>
    </submittedName>
</protein>
<feature type="region of interest" description="Disordered" evidence="1">
    <location>
        <begin position="125"/>
        <end position="152"/>
    </location>
</feature>
<evidence type="ECO:0000256" key="1">
    <source>
        <dbReference type="SAM" id="MobiDB-lite"/>
    </source>
</evidence>
<keyword evidence="4" id="KW-1185">Reference proteome</keyword>
<evidence type="ECO:0000256" key="2">
    <source>
        <dbReference type="SAM" id="Phobius"/>
    </source>
</evidence>
<feature type="compositionally biased region" description="Polar residues" evidence="1">
    <location>
        <begin position="141"/>
        <end position="152"/>
    </location>
</feature>
<comment type="caution">
    <text evidence="3">The sequence shown here is derived from an EMBL/GenBank/DDBJ whole genome shotgun (WGS) entry which is preliminary data.</text>
</comment>
<keyword evidence="2" id="KW-1133">Transmembrane helix</keyword>
<proteinExistence type="predicted"/>
<dbReference type="AlphaFoldDB" id="A0A8H7D7X0"/>
<accession>A0A8H7D7X0</accession>
<organism evidence="3 4">
    <name type="scientific">Mycena venus</name>
    <dbReference type="NCBI Taxonomy" id="2733690"/>
    <lineage>
        <taxon>Eukaryota</taxon>
        <taxon>Fungi</taxon>
        <taxon>Dikarya</taxon>
        <taxon>Basidiomycota</taxon>
        <taxon>Agaricomycotina</taxon>
        <taxon>Agaricomycetes</taxon>
        <taxon>Agaricomycetidae</taxon>
        <taxon>Agaricales</taxon>
        <taxon>Marasmiineae</taxon>
        <taxon>Mycenaceae</taxon>
        <taxon>Mycena</taxon>
    </lineage>
</organism>
<gene>
    <name evidence="3" type="ORF">MVEN_00430800</name>
</gene>
<dbReference type="EMBL" id="JACAZI010000003">
    <property type="protein sequence ID" value="KAF7365574.1"/>
    <property type="molecule type" value="Genomic_DNA"/>
</dbReference>
<dbReference type="Proteomes" id="UP000620124">
    <property type="component" value="Unassembled WGS sequence"/>
</dbReference>
<keyword evidence="2" id="KW-0472">Membrane</keyword>